<dbReference type="NCBIfam" id="TIGR02284">
    <property type="entry name" value="PA2169 family four-helix-bundle protein"/>
    <property type="match status" value="1"/>
</dbReference>
<dbReference type="PIRSF" id="PIRSF029477">
    <property type="entry name" value="UCP029477"/>
    <property type="match status" value="1"/>
</dbReference>
<proteinExistence type="predicted"/>
<dbReference type="Pfam" id="PF09537">
    <property type="entry name" value="DUF2383"/>
    <property type="match status" value="1"/>
</dbReference>
<dbReference type="InterPro" id="IPR009078">
    <property type="entry name" value="Ferritin-like_SF"/>
</dbReference>
<dbReference type="InterPro" id="IPR012347">
    <property type="entry name" value="Ferritin-like"/>
</dbReference>
<organism evidence="2">
    <name type="scientific">Roseihalotalea indica</name>
    <dbReference type="NCBI Taxonomy" id="2867963"/>
    <lineage>
        <taxon>Bacteria</taxon>
        <taxon>Pseudomonadati</taxon>
        <taxon>Bacteroidota</taxon>
        <taxon>Cytophagia</taxon>
        <taxon>Cytophagales</taxon>
        <taxon>Catalimonadaceae</taxon>
        <taxon>Roseihalotalea</taxon>
    </lineage>
</organism>
<reference evidence="2" key="2">
    <citation type="journal article" date="2024" name="Antonie Van Leeuwenhoek">
        <title>Roseihalotalea indica gen. nov., sp. nov., a halophilic Bacteroidetes from mesopelagic Southwest Indian Ocean with higher carbohydrate metabolic potential.</title>
        <authorList>
            <person name="Chen B."/>
            <person name="Zhang M."/>
            <person name="Lin D."/>
            <person name="Ye J."/>
            <person name="Tang K."/>
        </authorList>
    </citation>
    <scope>NUCLEOTIDE SEQUENCE</scope>
    <source>
        <strain evidence="2">TK19036</strain>
    </source>
</reference>
<dbReference type="InterPro" id="IPR011971">
    <property type="entry name" value="CHP02284"/>
</dbReference>
<dbReference type="AlphaFoldDB" id="A0AA49JH05"/>
<dbReference type="InterPro" id="IPR019052">
    <property type="entry name" value="DUF2383"/>
</dbReference>
<evidence type="ECO:0000259" key="1">
    <source>
        <dbReference type="Pfam" id="PF09537"/>
    </source>
</evidence>
<evidence type="ECO:0000313" key="2">
    <source>
        <dbReference type="EMBL" id="WKN37420.1"/>
    </source>
</evidence>
<dbReference type="Gene3D" id="1.20.1260.10">
    <property type="match status" value="1"/>
</dbReference>
<sequence length="148" mass="17244">MDTKHVIDELNDLVEKNLDAVDGFQNASENVRDPNLKNYLVEHARQRSQFNTELRQEITSLGGTPKEKKEGIANLHQTWMNLKTALSSDKEEAVLEECIRGDKNALEEYKDVLEERDVPDNIKTTVRRQMDQIETSLRELERLEEQYD</sequence>
<dbReference type="InterPro" id="IPR016920">
    <property type="entry name" value="UCP029477"/>
</dbReference>
<reference evidence="2" key="1">
    <citation type="journal article" date="2023" name="Comput. Struct. Biotechnol. J.">
        <title>Discovery of a novel marine Bacteroidetes with a rich repertoire of carbohydrate-active enzymes.</title>
        <authorList>
            <person name="Chen B."/>
            <person name="Liu G."/>
            <person name="Chen Q."/>
            <person name="Wang H."/>
            <person name="Liu L."/>
            <person name="Tang K."/>
        </authorList>
    </citation>
    <scope>NUCLEOTIDE SEQUENCE</scope>
    <source>
        <strain evidence="2">TK19036</strain>
    </source>
</reference>
<accession>A0AA49JH05</accession>
<dbReference type="EMBL" id="CP120682">
    <property type="protein sequence ID" value="WKN37420.1"/>
    <property type="molecule type" value="Genomic_DNA"/>
</dbReference>
<gene>
    <name evidence="2" type="ORF">K4G66_01690</name>
</gene>
<protein>
    <submittedName>
        <fullName evidence="2">PA2169 family four-helix-bundle protein</fullName>
    </submittedName>
</protein>
<name>A0AA49JH05_9BACT</name>
<dbReference type="SUPFAM" id="SSF47240">
    <property type="entry name" value="Ferritin-like"/>
    <property type="match status" value="1"/>
</dbReference>
<feature type="domain" description="DUF2383" evidence="1">
    <location>
        <begin position="6"/>
        <end position="115"/>
    </location>
</feature>